<dbReference type="GO" id="GO:0003677">
    <property type="term" value="F:DNA binding"/>
    <property type="evidence" value="ECO:0007669"/>
    <property type="project" value="InterPro"/>
</dbReference>
<dbReference type="EMBL" id="UXAV01000015">
    <property type="protein sequence ID" value="VDC19089.1"/>
    <property type="molecule type" value="Genomic_DNA"/>
</dbReference>
<evidence type="ECO:0000256" key="2">
    <source>
        <dbReference type="ARBA" id="ARBA00022801"/>
    </source>
</evidence>
<evidence type="ECO:0000256" key="1">
    <source>
        <dbReference type="ARBA" id="ARBA00022722"/>
    </source>
</evidence>
<name>A0A3P5WEY5_9BACL</name>
<keyword evidence="2" id="KW-0378">Hydrolase</keyword>
<keyword evidence="3" id="KW-0269">Exonuclease</keyword>
<protein>
    <submittedName>
        <fullName evidence="5">DNA polymerase III PolC-type</fullName>
        <ecNumber evidence="5">2.7.7.7</ecNumber>
    </submittedName>
</protein>
<reference evidence="5 6" key="1">
    <citation type="submission" date="2018-11" db="EMBL/GenBank/DDBJ databases">
        <authorList>
            <person name="Criscuolo A."/>
        </authorList>
    </citation>
    <scope>NUCLEOTIDE SEQUENCE [LARGE SCALE GENOMIC DNA]</scope>
    <source>
        <strain evidence="5">ATB-66</strain>
    </source>
</reference>
<dbReference type="SMART" id="SM00479">
    <property type="entry name" value="EXOIII"/>
    <property type="match status" value="1"/>
</dbReference>
<dbReference type="InterPro" id="IPR013520">
    <property type="entry name" value="Ribonucl_H"/>
</dbReference>
<dbReference type="RefSeq" id="WP_124068663.1">
    <property type="nucleotide sequence ID" value="NZ_CBCRXF010000003.1"/>
</dbReference>
<dbReference type="PANTHER" id="PTHR30231:SF41">
    <property type="entry name" value="DNA POLYMERASE III SUBUNIT EPSILON"/>
    <property type="match status" value="1"/>
</dbReference>
<proteinExistence type="predicted"/>
<dbReference type="InterPro" id="IPR006054">
    <property type="entry name" value="DnaQ"/>
</dbReference>
<dbReference type="AlphaFoldDB" id="A0A3P5WEY5"/>
<dbReference type="Gene3D" id="3.30.420.10">
    <property type="entry name" value="Ribonuclease H-like superfamily/Ribonuclease H"/>
    <property type="match status" value="1"/>
</dbReference>
<evidence type="ECO:0000313" key="5">
    <source>
        <dbReference type="EMBL" id="VDC19089.1"/>
    </source>
</evidence>
<sequence length="205" mass="23163">MDNINTKANELLQSKPKYQNWGARRAKKVRKYKTSSTPVNDYIVLDFETTGLRAGADQIIQIGAIKYINHERTATLSTYINPQRHIPLRVTQLTGISNDTVNSAPIINEKVDTLLDFIGDLPIIAHNASFDMGFLYALENIEGIEIPEYTVIDTVKLARKVITETPNHKLTTLTNYLQLEHDAHDAIGDCLATAAIYQYCMHRYI</sequence>
<keyword evidence="6" id="KW-1185">Reference proteome</keyword>
<feature type="domain" description="Exonuclease" evidence="4">
    <location>
        <begin position="41"/>
        <end position="204"/>
    </location>
</feature>
<evidence type="ECO:0000313" key="6">
    <source>
        <dbReference type="Proteomes" id="UP000270468"/>
    </source>
</evidence>
<dbReference type="Pfam" id="PF00929">
    <property type="entry name" value="RNase_T"/>
    <property type="match status" value="1"/>
</dbReference>
<dbReference type="SUPFAM" id="SSF53098">
    <property type="entry name" value="Ribonuclease H-like"/>
    <property type="match status" value="1"/>
</dbReference>
<evidence type="ECO:0000259" key="4">
    <source>
        <dbReference type="SMART" id="SM00479"/>
    </source>
</evidence>
<dbReference type="Proteomes" id="UP000270468">
    <property type="component" value="Unassembled WGS sequence"/>
</dbReference>
<dbReference type="InterPro" id="IPR036397">
    <property type="entry name" value="RNaseH_sf"/>
</dbReference>
<accession>A0A3P5WEY5</accession>
<keyword evidence="5" id="KW-0548">Nucleotidyltransferase</keyword>
<dbReference type="NCBIfam" id="TIGR00573">
    <property type="entry name" value="dnaq"/>
    <property type="match status" value="1"/>
</dbReference>
<dbReference type="EC" id="2.7.7.7" evidence="5"/>
<dbReference type="GO" id="GO:0008408">
    <property type="term" value="F:3'-5' exonuclease activity"/>
    <property type="evidence" value="ECO:0007669"/>
    <property type="project" value="TreeGrafter"/>
</dbReference>
<keyword evidence="5" id="KW-0808">Transferase</keyword>
<dbReference type="PANTHER" id="PTHR30231">
    <property type="entry name" value="DNA POLYMERASE III SUBUNIT EPSILON"/>
    <property type="match status" value="1"/>
</dbReference>
<gene>
    <name evidence="5" type="primary">polC_1</name>
    <name evidence="5" type="ORF">FILTAD_00208</name>
</gene>
<dbReference type="GO" id="GO:0005829">
    <property type="term" value="C:cytosol"/>
    <property type="evidence" value="ECO:0007669"/>
    <property type="project" value="TreeGrafter"/>
</dbReference>
<evidence type="ECO:0000256" key="3">
    <source>
        <dbReference type="ARBA" id="ARBA00022839"/>
    </source>
</evidence>
<dbReference type="InterPro" id="IPR012337">
    <property type="entry name" value="RNaseH-like_sf"/>
</dbReference>
<dbReference type="GO" id="GO:0045004">
    <property type="term" value="P:DNA replication proofreading"/>
    <property type="evidence" value="ECO:0007669"/>
    <property type="project" value="TreeGrafter"/>
</dbReference>
<dbReference type="CDD" id="cd06127">
    <property type="entry name" value="DEDDh"/>
    <property type="match status" value="1"/>
</dbReference>
<organism evidence="5 6">
    <name type="scientific">Filibacter tadaridae</name>
    <dbReference type="NCBI Taxonomy" id="2483811"/>
    <lineage>
        <taxon>Bacteria</taxon>
        <taxon>Bacillati</taxon>
        <taxon>Bacillota</taxon>
        <taxon>Bacilli</taxon>
        <taxon>Bacillales</taxon>
        <taxon>Caryophanaceae</taxon>
        <taxon>Filibacter</taxon>
    </lineage>
</organism>
<dbReference type="GO" id="GO:0003887">
    <property type="term" value="F:DNA-directed DNA polymerase activity"/>
    <property type="evidence" value="ECO:0007669"/>
    <property type="project" value="UniProtKB-EC"/>
</dbReference>
<dbReference type="FunFam" id="3.30.420.10:FF:000045">
    <property type="entry name" value="3'-5' exonuclease DinG"/>
    <property type="match status" value="1"/>
</dbReference>
<dbReference type="OrthoDB" id="9803913at2"/>
<keyword evidence="1" id="KW-0540">Nuclease</keyword>